<keyword evidence="2" id="KW-0472">Membrane</keyword>
<dbReference type="PANTHER" id="PTHR40761">
    <property type="entry name" value="CONSERVED INTEGRAL MEMBRANE ALANINE VALINE AND LEUCINE RICH PROTEIN-RELATED"/>
    <property type="match status" value="1"/>
</dbReference>
<feature type="transmembrane region" description="Helical" evidence="2">
    <location>
        <begin position="88"/>
        <end position="114"/>
    </location>
</feature>
<dbReference type="NCBIfam" id="NF038012">
    <property type="entry name" value="DMT_1"/>
    <property type="match status" value="1"/>
</dbReference>
<accession>A0A511D6M3</accession>
<dbReference type="AlphaFoldDB" id="A0A511D6M3"/>
<keyword evidence="2" id="KW-0812">Transmembrane</keyword>
<feature type="region of interest" description="Disordered" evidence="1">
    <location>
        <begin position="307"/>
        <end position="326"/>
    </location>
</feature>
<feature type="transmembrane region" description="Helical" evidence="2">
    <location>
        <begin position="181"/>
        <end position="200"/>
    </location>
</feature>
<evidence type="ECO:0008006" key="5">
    <source>
        <dbReference type="Google" id="ProtNLM"/>
    </source>
</evidence>
<evidence type="ECO:0000256" key="2">
    <source>
        <dbReference type="SAM" id="Phobius"/>
    </source>
</evidence>
<keyword evidence="2" id="KW-1133">Transmembrane helix</keyword>
<dbReference type="OrthoDB" id="4382070at2"/>
<feature type="transmembrane region" description="Helical" evidence="2">
    <location>
        <begin position="275"/>
        <end position="297"/>
    </location>
</feature>
<proteinExistence type="predicted"/>
<gene>
    <name evidence="3" type="ORF">PA7_39500</name>
</gene>
<name>A0A511D6M3_9PSEU</name>
<dbReference type="PANTHER" id="PTHR40761:SF1">
    <property type="entry name" value="CONSERVED INTEGRAL MEMBRANE ALANINE VALINE AND LEUCINE RICH PROTEIN-RELATED"/>
    <property type="match status" value="1"/>
</dbReference>
<dbReference type="InterPro" id="IPR037185">
    <property type="entry name" value="EmrE-like"/>
</dbReference>
<reference evidence="3 4" key="1">
    <citation type="submission" date="2019-07" db="EMBL/GenBank/DDBJ databases">
        <title>Whole genome shotgun sequence of Pseudonocardia asaccharolytica NBRC 16224.</title>
        <authorList>
            <person name="Hosoyama A."/>
            <person name="Uohara A."/>
            <person name="Ohji S."/>
            <person name="Ichikawa N."/>
        </authorList>
    </citation>
    <scope>NUCLEOTIDE SEQUENCE [LARGE SCALE GENOMIC DNA]</scope>
    <source>
        <strain evidence="3 4">NBRC 16224</strain>
    </source>
</reference>
<feature type="transmembrane region" description="Helical" evidence="2">
    <location>
        <begin position="212"/>
        <end position="233"/>
    </location>
</feature>
<comment type="caution">
    <text evidence="3">The sequence shown here is derived from an EMBL/GenBank/DDBJ whole genome shotgun (WGS) entry which is preliminary data.</text>
</comment>
<keyword evidence="4" id="KW-1185">Reference proteome</keyword>
<dbReference type="STRING" id="1123024.GCA_000423625_03422"/>
<dbReference type="EMBL" id="BJVI01000057">
    <property type="protein sequence ID" value="GEL20113.1"/>
    <property type="molecule type" value="Genomic_DNA"/>
</dbReference>
<protein>
    <recommendedName>
        <fullName evidence="5">Integral membrane protein</fullName>
    </recommendedName>
</protein>
<evidence type="ECO:0000313" key="3">
    <source>
        <dbReference type="EMBL" id="GEL20113.1"/>
    </source>
</evidence>
<dbReference type="SUPFAM" id="SSF103481">
    <property type="entry name" value="Multidrug resistance efflux transporter EmrE"/>
    <property type="match status" value="1"/>
</dbReference>
<evidence type="ECO:0000313" key="4">
    <source>
        <dbReference type="Proteomes" id="UP000321328"/>
    </source>
</evidence>
<feature type="transmembrane region" description="Helical" evidence="2">
    <location>
        <begin position="245"/>
        <end position="269"/>
    </location>
</feature>
<evidence type="ECO:0000256" key="1">
    <source>
        <dbReference type="SAM" id="MobiDB-lite"/>
    </source>
</evidence>
<organism evidence="3 4">
    <name type="scientific">Pseudonocardia asaccharolytica DSM 44247 = NBRC 16224</name>
    <dbReference type="NCBI Taxonomy" id="1123024"/>
    <lineage>
        <taxon>Bacteria</taxon>
        <taxon>Bacillati</taxon>
        <taxon>Actinomycetota</taxon>
        <taxon>Actinomycetes</taxon>
        <taxon>Pseudonocardiales</taxon>
        <taxon>Pseudonocardiaceae</taxon>
        <taxon>Pseudonocardia</taxon>
    </lineage>
</organism>
<sequence length="350" mass="35280">MIVIALALASAALAALSAAGEQRAASRLAGEVRRRVPRPAPGAAEDPRQRSVRRRVRYATGFAFALLTTPLWLGSWIVDGGSFFLQAAALHLGSLSVVQPLMVTTLLFSIPLAALGTGRRPSLRDWTGAVGVCAGLVLVLSTRGSSTTDTANYPTLIPAMAAVLLLAVMLVVLARGRSAPVRAAMLSVGAGVLFSVGAAMTKLTAGTAVTDGLVGLLTSWPGYTLAAVSLASFSLQQAAYASGPLAPAMTAVVIADPLASYLLGVVGFGEPLPELGAPLVLAALGMGILIAGVAMLAQSPLLHPPRVSGQVPASAPADTATVDPPESDRVVLPAAVAGRPCAATGCTKGT</sequence>
<feature type="transmembrane region" description="Helical" evidence="2">
    <location>
        <begin position="156"/>
        <end position="174"/>
    </location>
</feature>
<dbReference type="RefSeq" id="WP_051233210.1">
    <property type="nucleotide sequence ID" value="NZ_AUII01000018.1"/>
</dbReference>
<dbReference type="Proteomes" id="UP000321328">
    <property type="component" value="Unassembled WGS sequence"/>
</dbReference>